<evidence type="ECO:0000256" key="1">
    <source>
        <dbReference type="ARBA" id="ARBA00004141"/>
    </source>
</evidence>
<dbReference type="Proteomes" id="UP000258888">
    <property type="component" value="Unassembled WGS sequence"/>
</dbReference>
<evidence type="ECO:0000256" key="2">
    <source>
        <dbReference type="ARBA" id="ARBA00008974"/>
    </source>
</evidence>
<keyword evidence="4 9" id="KW-0812">Transmembrane</keyword>
<sequence>MSKAQIDESKDQQSSGSSTQNSLSIEEQGIDTISESERKGTPASLFWPWFAANISVFAMSYGAWALGFAISFWQATLMAIIGVIVSFLLVGIISIAGKRGNAPTMVLTRATFGVRGANIPAALSWIATLGWEISLAITAVLAMATAAEKLGWGSGTSVKIVSTIIVVGLIVVVGIYGYDLIMKCQQVITIVTGIITLGFFVLGWGHINFAAIGRIPNGSLPAMLGCCFFVMTGFGIGWVNVAADYSRYLPRKSSNSGIVFWTTFGASIANVFLIFYGLLLAASNMQLAHNVGNDPIGAIAAILPAWYLIPYTIVAVLGLMSGAIMDNYSNGLALLSFGIRIPRAAAAIITAVLTTLGVVYVTFFSDTFIGPFQGFLTTLGVPMAVWAGMFTTDVLVRKKDYCTEDLYKPEGRYGAWNVKAFAILCVGTIVGWGLVVNSAAQWLTWQGYLLWIVGGKSSSWAGANLGVIIALIIGLIGSFIFQRKDIAKQEADLPASEAVLPTSEAAQTSEIAE</sequence>
<dbReference type="Pfam" id="PF02133">
    <property type="entry name" value="Transp_cyt_pur"/>
    <property type="match status" value="1"/>
</dbReference>
<keyword evidence="3 7" id="KW-0813">Transport</keyword>
<dbReference type="Gene3D" id="1.10.4160.10">
    <property type="entry name" value="Hydantoin permease"/>
    <property type="match status" value="1"/>
</dbReference>
<evidence type="ECO:0000256" key="5">
    <source>
        <dbReference type="ARBA" id="ARBA00022989"/>
    </source>
</evidence>
<evidence type="ECO:0000313" key="10">
    <source>
        <dbReference type="EMBL" id="RFD75298.1"/>
    </source>
</evidence>
<dbReference type="InterPro" id="IPR026030">
    <property type="entry name" value="Pur-cyt_permease_Fcy2/21/22"/>
</dbReference>
<feature type="region of interest" description="Disordered" evidence="8">
    <location>
        <begin position="1"/>
        <end position="26"/>
    </location>
</feature>
<feature type="transmembrane region" description="Helical" evidence="9">
    <location>
        <begin position="460"/>
        <end position="481"/>
    </location>
</feature>
<dbReference type="PIRSF" id="PIRSF002744">
    <property type="entry name" value="Pur-cyt_permease"/>
    <property type="match status" value="1"/>
</dbReference>
<keyword evidence="6 7" id="KW-0472">Membrane</keyword>
<comment type="caution">
    <text evidence="10">The sequence shown here is derived from an EMBL/GenBank/DDBJ whole genome shotgun (WGS) entry which is preliminary data.</text>
</comment>
<feature type="transmembrane region" description="Helical" evidence="9">
    <location>
        <begin position="219"/>
        <end position="239"/>
    </location>
</feature>
<feature type="transmembrane region" description="Helical" evidence="9">
    <location>
        <begin position="72"/>
        <end position="96"/>
    </location>
</feature>
<accession>A0A3E1IRH6</accession>
<evidence type="ECO:0000256" key="3">
    <source>
        <dbReference type="ARBA" id="ARBA00022448"/>
    </source>
</evidence>
<feature type="transmembrane region" description="Helical" evidence="9">
    <location>
        <begin position="416"/>
        <end position="440"/>
    </location>
</feature>
<keyword evidence="5 9" id="KW-1133">Transmembrane helix</keyword>
<evidence type="ECO:0000256" key="7">
    <source>
        <dbReference type="PIRNR" id="PIRNR002744"/>
    </source>
</evidence>
<feature type="transmembrane region" description="Helical" evidence="9">
    <location>
        <begin position="156"/>
        <end position="178"/>
    </location>
</feature>
<reference evidence="10 11" key="1">
    <citation type="submission" date="2016-02" db="EMBL/GenBank/DDBJ databases">
        <title>Gardnerella vaginalis Subgroups Defined by cpn60 Sequencing and Sialidase Activity in Isolates from Canada, Belgium and Kenya.</title>
        <authorList>
            <person name="Schellenberg J."/>
            <person name="Paramel Jayaprakash T."/>
            <person name="Withana Gamage N."/>
            <person name="Patterson M.H."/>
            <person name="Vaneechoutte M."/>
            <person name="Hill J.E."/>
        </authorList>
    </citation>
    <scope>NUCLEOTIDE SEQUENCE [LARGE SCALE GENOMIC DNA]</scope>
    <source>
        <strain evidence="10 11">N160</strain>
    </source>
</reference>
<dbReference type="InterPro" id="IPR001248">
    <property type="entry name" value="Pur-cyt_permease"/>
</dbReference>
<evidence type="ECO:0000256" key="4">
    <source>
        <dbReference type="ARBA" id="ARBA00022692"/>
    </source>
</evidence>
<dbReference type="GO" id="GO:0022857">
    <property type="term" value="F:transmembrane transporter activity"/>
    <property type="evidence" value="ECO:0007669"/>
    <property type="project" value="InterPro"/>
</dbReference>
<evidence type="ECO:0000256" key="9">
    <source>
        <dbReference type="SAM" id="Phobius"/>
    </source>
</evidence>
<comment type="similarity">
    <text evidence="2 7">Belongs to the purine-cytosine permease (2.A.39) family.</text>
</comment>
<evidence type="ECO:0000256" key="6">
    <source>
        <dbReference type="ARBA" id="ARBA00023136"/>
    </source>
</evidence>
<feature type="transmembrane region" description="Helical" evidence="9">
    <location>
        <begin position="187"/>
        <end position="207"/>
    </location>
</feature>
<feature type="transmembrane region" description="Helical" evidence="9">
    <location>
        <begin position="344"/>
        <end position="363"/>
    </location>
</feature>
<dbReference type="RefSeq" id="WP_116794314.1">
    <property type="nucleotide sequence ID" value="NZ_LSLH01000001.1"/>
</dbReference>
<feature type="transmembrane region" description="Helical" evidence="9">
    <location>
        <begin position="45"/>
        <end position="66"/>
    </location>
</feature>
<proteinExistence type="inferred from homology"/>
<keyword evidence="11" id="KW-1185">Reference proteome</keyword>
<evidence type="ECO:0000256" key="8">
    <source>
        <dbReference type="SAM" id="MobiDB-lite"/>
    </source>
</evidence>
<feature type="compositionally biased region" description="Low complexity" evidence="8">
    <location>
        <begin position="12"/>
        <end position="24"/>
    </location>
</feature>
<feature type="transmembrane region" description="Helical" evidence="9">
    <location>
        <begin position="299"/>
        <end position="324"/>
    </location>
</feature>
<comment type="subcellular location">
    <subcellularLocation>
        <location evidence="1">Membrane</location>
        <topology evidence="1">Multi-pass membrane protein</topology>
    </subcellularLocation>
</comment>
<feature type="transmembrane region" description="Helical" evidence="9">
    <location>
        <begin position="117"/>
        <end position="144"/>
    </location>
</feature>
<evidence type="ECO:0000313" key="11">
    <source>
        <dbReference type="Proteomes" id="UP000258888"/>
    </source>
</evidence>
<protein>
    <submittedName>
        <fullName evidence="10">Allantoin permease</fullName>
    </submittedName>
</protein>
<dbReference type="PANTHER" id="PTHR31806">
    <property type="entry name" value="PURINE-CYTOSINE PERMEASE FCY2-RELATED"/>
    <property type="match status" value="1"/>
</dbReference>
<name>A0A3E1IRH6_GARVA</name>
<feature type="transmembrane region" description="Helical" evidence="9">
    <location>
        <begin position="259"/>
        <end position="279"/>
    </location>
</feature>
<organism evidence="10 11">
    <name type="scientific">Gardnerella vaginalis</name>
    <dbReference type="NCBI Taxonomy" id="2702"/>
    <lineage>
        <taxon>Bacteria</taxon>
        <taxon>Bacillati</taxon>
        <taxon>Actinomycetota</taxon>
        <taxon>Actinomycetes</taxon>
        <taxon>Bifidobacteriales</taxon>
        <taxon>Bifidobacteriaceae</taxon>
        <taxon>Gardnerella</taxon>
    </lineage>
</organism>
<feature type="compositionally biased region" description="Basic and acidic residues" evidence="8">
    <location>
        <begin position="1"/>
        <end position="11"/>
    </location>
</feature>
<dbReference type="EMBL" id="LSLH01000001">
    <property type="protein sequence ID" value="RFD75298.1"/>
    <property type="molecule type" value="Genomic_DNA"/>
</dbReference>
<dbReference type="AlphaFoldDB" id="A0A3E1IRH6"/>
<dbReference type="GO" id="GO:0005886">
    <property type="term" value="C:plasma membrane"/>
    <property type="evidence" value="ECO:0007669"/>
    <property type="project" value="TreeGrafter"/>
</dbReference>
<feature type="transmembrane region" description="Helical" evidence="9">
    <location>
        <begin position="375"/>
        <end position="396"/>
    </location>
</feature>
<gene>
    <name evidence="10" type="ORF">AXE76_03760</name>
</gene>
<dbReference type="PANTHER" id="PTHR31806:SF1">
    <property type="entry name" value="PURINE-CYTOSINE PERMEASE FCY2-RELATED"/>
    <property type="match status" value="1"/>
</dbReference>